<organism evidence="2 3">
    <name type="scientific">Striga asiatica</name>
    <name type="common">Asiatic witchweed</name>
    <name type="synonym">Buchnera asiatica</name>
    <dbReference type="NCBI Taxonomy" id="4170"/>
    <lineage>
        <taxon>Eukaryota</taxon>
        <taxon>Viridiplantae</taxon>
        <taxon>Streptophyta</taxon>
        <taxon>Embryophyta</taxon>
        <taxon>Tracheophyta</taxon>
        <taxon>Spermatophyta</taxon>
        <taxon>Magnoliopsida</taxon>
        <taxon>eudicotyledons</taxon>
        <taxon>Gunneridae</taxon>
        <taxon>Pentapetalae</taxon>
        <taxon>asterids</taxon>
        <taxon>lamiids</taxon>
        <taxon>Lamiales</taxon>
        <taxon>Orobanchaceae</taxon>
        <taxon>Buchnereae</taxon>
        <taxon>Striga</taxon>
    </lineage>
</organism>
<keyword evidence="1" id="KW-1133">Transmembrane helix</keyword>
<dbReference type="AlphaFoldDB" id="A0A5A7PF09"/>
<proteinExistence type="predicted"/>
<evidence type="ECO:0000313" key="2">
    <source>
        <dbReference type="EMBL" id="GER31485.1"/>
    </source>
</evidence>
<dbReference type="GO" id="GO:0006508">
    <property type="term" value="P:proteolysis"/>
    <property type="evidence" value="ECO:0007669"/>
    <property type="project" value="UniProtKB-KW"/>
</dbReference>
<keyword evidence="1" id="KW-0812">Transmembrane</keyword>
<keyword evidence="1" id="KW-0472">Membrane</keyword>
<keyword evidence="2" id="KW-0378">Hydrolase</keyword>
<feature type="transmembrane region" description="Helical" evidence="1">
    <location>
        <begin position="12"/>
        <end position="31"/>
    </location>
</feature>
<dbReference type="EMBL" id="BKCP01004483">
    <property type="protein sequence ID" value="GER31485.1"/>
    <property type="molecule type" value="Genomic_DNA"/>
</dbReference>
<comment type="caution">
    <text evidence="2">The sequence shown here is derived from an EMBL/GenBank/DDBJ whole genome shotgun (WGS) entry which is preliminary data.</text>
</comment>
<dbReference type="Proteomes" id="UP000325081">
    <property type="component" value="Unassembled WGS sequence"/>
</dbReference>
<dbReference type="GO" id="GO:0005524">
    <property type="term" value="F:ATP binding"/>
    <property type="evidence" value="ECO:0007669"/>
    <property type="project" value="UniProtKB-KW"/>
</dbReference>
<dbReference type="GO" id="GO:0008233">
    <property type="term" value="F:peptidase activity"/>
    <property type="evidence" value="ECO:0007669"/>
    <property type="project" value="UniProtKB-KW"/>
</dbReference>
<name>A0A5A7PF09_STRAF</name>
<reference evidence="3" key="1">
    <citation type="journal article" date="2019" name="Curr. Biol.">
        <title>Genome Sequence of Striga asiatica Provides Insight into the Evolution of Plant Parasitism.</title>
        <authorList>
            <person name="Yoshida S."/>
            <person name="Kim S."/>
            <person name="Wafula E.K."/>
            <person name="Tanskanen J."/>
            <person name="Kim Y.M."/>
            <person name="Honaas L."/>
            <person name="Yang Z."/>
            <person name="Spallek T."/>
            <person name="Conn C.E."/>
            <person name="Ichihashi Y."/>
            <person name="Cheong K."/>
            <person name="Cui S."/>
            <person name="Der J.P."/>
            <person name="Gundlach H."/>
            <person name="Jiao Y."/>
            <person name="Hori C."/>
            <person name="Ishida J.K."/>
            <person name="Kasahara H."/>
            <person name="Kiba T."/>
            <person name="Kim M.S."/>
            <person name="Koo N."/>
            <person name="Laohavisit A."/>
            <person name="Lee Y.H."/>
            <person name="Lumba S."/>
            <person name="McCourt P."/>
            <person name="Mortimer J.C."/>
            <person name="Mutuku J.M."/>
            <person name="Nomura T."/>
            <person name="Sasaki-Sekimoto Y."/>
            <person name="Seto Y."/>
            <person name="Wang Y."/>
            <person name="Wakatake T."/>
            <person name="Sakakibara H."/>
            <person name="Demura T."/>
            <person name="Yamaguchi S."/>
            <person name="Yoneyama K."/>
            <person name="Manabe R.I."/>
            <person name="Nelson D.C."/>
            <person name="Schulman A.H."/>
            <person name="Timko M.P."/>
            <person name="dePamphilis C.W."/>
            <person name="Choi D."/>
            <person name="Shirasu K."/>
        </authorList>
    </citation>
    <scope>NUCLEOTIDE SEQUENCE [LARGE SCALE GENOMIC DNA]</scope>
    <source>
        <strain evidence="3">cv. UVA1</strain>
    </source>
</reference>
<keyword evidence="3" id="KW-1185">Reference proteome</keyword>
<feature type="non-terminal residue" evidence="2">
    <location>
        <position position="104"/>
    </location>
</feature>
<keyword evidence="2" id="KW-0547">Nucleotide-binding</keyword>
<accession>A0A5A7PF09</accession>
<sequence length="104" mass="12511">MYLQLLLTPIYNTLDVLCFFVSWVIYNLLFIKVLIHIRRYLDGYVDDYEGIKKFFAAFWIHSLFRLKMLRKIQESKRKKLGHDASLVTLPECNLSCQMSKLFFH</sequence>
<evidence type="ECO:0000256" key="1">
    <source>
        <dbReference type="SAM" id="Phobius"/>
    </source>
</evidence>
<keyword evidence="2" id="KW-0645">Protease</keyword>
<dbReference type="OrthoDB" id="67296at2759"/>
<evidence type="ECO:0000313" key="3">
    <source>
        <dbReference type="Proteomes" id="UP000325081"/>
    </source>
</evidence>
<gene>
    <name evidence="2" type="ORF">STAS_07490</name>
</gene>
<keyword evidence="2" id="KW-0067">ATP-binding</keyword>
<protein>
    <submittedName>
        <fullName evidence="2">ATP-dependent Clp protease ATP-binding subunit ClpX</fullName>
    </submittedName>
</protein>